<dbReference type="GO" id="GO:0046872">
    <property type="term" value="F:metal ion binding"/>
    <property type="evidence" value="ECO:0007669"/>
    <property type="project" value="UniProtKB-KW"/>
</dbReference>
<feature type="region of interest" description="Disordered" evidence="8">
    <location>
        <begin position="489"/>
        <end position="513"/>
    </location>
</feature>
<comment type="caution">
    <text evidence="9">The sequence shown here is derived from an EMBL/GenBank/DDBJ whole genome shotgun (WGS) entry which is preliminary data.</text>
</comment>
<feature type="compositionally biased region" description="Gly residues" evidence="8">
    <location>
        <begin position="332"/>
        <end position="345"/>
    </location>
</feature>
<organism evidence="9 10">
    <name type="scientific">Chlamydomonas incerta</name>
    <dbReference type="NCBI Taxonomy" id="51695"/>
    <lineage>
        <taxon>Eukaryota</taxon>
        <taxon>Viridiplantae</taxon>
        <taxon>Chlorophyta</taxon>
        <taxon>core chlorophytes</taxon>
        <taxon>Chlorophyceae</taxon>
        <taxon>CS clade</taxon>
        <taxon>Chlamydomonadales</taxon>
        <taxon>Chlamydomonadaceae</taxon>
        <taxon>Chlamydomonas</taxon>
    </lineage>
</organism>
<feature type="region of interest" description="Disordered" evidence="8">
    <location>
        <begin position="1022"/>
        <end position="1070"/>
    </location>
</feature>
<comment type="function">
    <text evidence="7">Mitochondrial ribosome (mitoribosome) assembly factor. Binds at the interface of the head and body domains of the mitochondrial small ribosomal subunit (mt-SSU), occluding the mRNA channel and preventing compaction of the head domain towards the body. Probable inactive methyltransferase: retains the characteristic folding and ability to bind S-adenosyl-L-methionine, but it probably lost its methyltransferase activity.</text>
</comment>
<feature type="region of interest" description="Disordered" evidence="8">
    <location>
        <begin position="838"/>
        <end position="867"/>
    </location>
</feature>
<dbReference type="OrthoDB" id="421327at2759"/>
<dbReference type="GO" id="GO:0003735">
    <property type="term" value="F:structural constituent of ribosome"/>
    <property type="evidence" value="ECO:0007669"/>
    <property type="project" value="TreeGrafter"/>
</dbReference>
<feature type="region of interest" description="Disordered" evidence="8">
    <location>
        <begin position="289"/>
        <end position="345"/>
    </location>
</feature>
<dbReference type="GO" id="GO:0005763">
    <property type="term" value="C:mitochondrial small ribosomal subunit"/>
    <property type="evidence" value="ECO:0007669"/>
    <property type="project" value="TreeGrafter"/>
</dbReference>
<dbReference type="InterPro" id="IPR052571">
    <property type="entry name" value="Mt_RNA_Methyltransferase"/>
</dbReference>
<evidence type="ECO:0000256" key="6">
    <source>
        <dbReference type="ARBA" id="ARBA00023128"/>
    </source>
</evidence>
<sequence>MQSASLVAALARKLSKSSSDAAVTLLRSIREQHGLAEVSAEAAELASRRSLPLVKLPAVLETEVDALLAEQGITTREAGRLAEDIRDRLKKLSHSPHRGGLTPARSKPPSTDPSNQLFPHALRAHTPGRQPRLRGAELSAAREALEVGDVTGMSGVELNAALGLPPPLEEDERLAEVLRKVVPSYRSMDQALGYLVARFTPEYAACRRVLQEAAGLLASRSAAPGPAAAGGGTWPPREVLVHGAGCGAAVVALLEALPLGSLGSVVAVEDSIMRQTLGARLERRYRAAASGSGGTDSGGAGSAAAGPADPSAGAWNKRPKGASGAAADSGEDGGGARPGAAAAGGGWPRVSWVRSLAPVHRSPGAQRKRYDLVLAPYQLTLLPTREAKMALVRQLWERCGGALALVEPGTPAGFGDLAEARQLLLALEARRGQQLQAALERGDARAAAKLAGSGAHVVAPCPHDGACPLWKPGRRAWCHFEQPLLRPNFMRDTADRRPPGAPPPRRVGARDKQDERFSYLVIRRGPRPQQRVAVAREYAPPPAPSGGGGKLETAAAAAAAGLRLPQRAVLMQVLINRQEAAGAEASATGAGAALAAGTGSNSNGVVGAGGQARTPLFGRSAGAGADAAAGPAAAATEAALAAPGVLPAEGGSRSSSSPAIAAFARKHPAYGPGLVGRLLALQEAGVDWAAASAEASAPEEDAEEDQMDGAVGVAPGDSDSNSSGNKPVASGAQRRPGLDAALAQMAMAVAVAPPGSVAPSPPDAEALRAALLQAGRQGAGGAHAEEMEAEHSSGGSSSSSGHVARLSRKDVSDAEYMAAEAELLQRVHYIGAAGNSTDGAAAAGDDSDSDSDSDSDGEERGLGRAAAVAAPPADVALALASSYGWGRLLRPPRRRGGHVLLDVCMGPQQQYLFVDQPVDNTAAAAAAAAATAAAAAAAERAGEGAQGAGGVGGGQRADGGSGGAERSRERAEQEQESTAGRTVQQIVARSARKSWMGAPAYRMARQLGWGDVWPDWFARSHTAREVGPTGGRQEQRRRSGERGTGRGDDAKDGERERAAQPDVRAVGPRQ</sequence>
<feature type="region of interest" description="Disordered" evidence="8">
    <location>
        <begin position="691"/>
        <end position="734"/>
    </location>
</feature>
<evidence type="ECO:0000256" key="1">
    <source>
        <dbReference type="ARBA" id="ARBA00004173"/>
    </source>
</evidence>
<keyword evidence="3" id="KW-0809">Transit peptide</keyword>
<evidence type="ECO:0000313" key="10">
    <source>
        <dbReference type="Proteomes" id="UP000650467"/>
    </source>
</evidence>
<dbReference type="GO" id="GO:0006412">
    <property type="term" value="P:translation"/>
    <property type="evidence" value="ECO:0007669"/>
    <property type="project" value="InterPro"/>
</dbReference>
<dbReference type="InterPro" id="IPR015324">
    <property type="entry name" value="Ribosomal_Rsm22-like"/>
</dbReference>
<feature type="compositionally biased region" description="Low complexity" evidence="8">
    <location>
        <begin position="302"/>
        <end position="314"/>
    </location>
</feature>
<evidence type="ECO:0000256" key="7">
    <source>
        <dbReference type="ARBA" id="ARBA00045681"/>
    </source>
</evidence>
<dbReference type="EMBL" id="JAEHOC010000067">
    <property type="protein sequence ID" value="KAG2424252.1"/>
    <property type="molecule type" value="Genomic_DNA"/>
</dbReference>
<keyword evidence="10" id="KW-1185">Reference proteome</keyword>
<comment type="subcellular location">
    <subcellularLocation>
        <location evidence="1">Mitochondrion</location>
    </subcellularLocation>
</comment>
<feature type="region of interest" description="Disordered" evidence="8">
    <location>
        <begin position="944"/>
        <end position="985"/>
    </location>
</feature>
<dbReference type="Pfam" id="PF09243">
    <property type="entry name" value="Rsm22"/>
    <property type="match status" value="1"/>
</dbReference>
<dbReference type="PANTHER" id="PTHR13184:SF5">
    <property type="entry name" value="METHYLTRANSFERASE-LIKE PROTEIN 17, MITOCHONDRIAL"/>
    <property type="match status" value="1"/>
</dbReference>
<keyword evidence="6" id="KW-0496">Mitochondrion</keyword>
<feature type="compositionally biased region" description="Gly residues" evidence="8">
    <location>
        <begin position="944"/>
        <end position="963"/>
    </location>
</feature>
<protein>
    <submittedName>
        <fullName evidence="9">Uncharacterized protein</fullName>
    </submittedName>
</protein>
<name>A0A835SBI4_CHLIN</name>
<dbReference type="PANTHER" id="PTHR13184">
    <property type="entry name" value="37S RIBOSOMAL PROTEIN S22"/>
    <property type="match status" value="1"/>
</dbReference>
<feature type="region of interest" description="Disordered" evidence="8">
    <location>
        <begin position="91"/>
        <end position="115"/>
    </location>
</feature>
<evidence type="ECO:0000256" key="8">
    <source>
        <dbReference type="SAM" id="MobiDB-lite"/>
    </source>
</evidence>
<keyword evidence="4" id="KW-0408">Iron</keyword>
<keyword evidence="2" id="KW-0479">Metal-binding</keyword>
<feature type="region of interest" description="Disordered" evidence="8">
    <location>
        <begin position="775"/>
        <end position="806"/>
    </location>
</feature>
<evidence type="ECO:0000256" key="3">
    <source>
        <dbReference type="ARBA" id="ARBA00022946"/>
    </source>
</evidence>
<feature type="compositionally biased region" description="Acidic residues" evidence="8">
    <location>
        <begin position="697"/>
        <end position="707"/>
    </location>
</feature>
<keyword evidence="5" id="KW-0411">Iron-sulfur</keyword>
<evidence type="ECO:0000256" key="4">
    <source>
        <dbReference type="ARBA" id="ARBA00023004"/>
    </source>
</evidence>
<accession>A0A835SBI4</accession>
<feature type="compositionally biased region" description="Basic and acidic residues" evidence="8">
    <location>
        <begin position="1033"/>
        <end position="1059"/>
    </location>
</feature>
<dbReference type="AlphaFoldDB" id="A0A835SBI4"/>
<evidence type="ECO:0000256" key="5">
    <source>
        <dbReference type="ARBA" id="ARBA00023014"/>
    </source>
</evidence>
<proteinExistence type="predicted"/>
<feature type="compositionally biased region" description="Low complexity" evidence="8">
    <location>
        <begin position="792"/>
        <end position="802"/>
    </location>
</feature>
<gene>
    <name evidence="9" type="ORF">HXX76_014635</name>
</gene>
<feature type="compositionally biased region" description="Gly residues" evidence="8">
    <location>
        <begin position="291"/>
        <end position="301"/>
    </location>
</feature>
<evidence type="ECO:0000256" key="2">
    <source>
        <dbReference type="ARBA" id="ARBA00022723"/>
    </source>
</evidence>
<dbReference type="GO" id="GO:0051536">
    <property type="term" value="F:iron-sulfur cluster binding"/>
    <property type="evidence" value="ECO:0007669"/>
    <property type="project" value="UniProtKB-KW"/>
</dbReference>
<feature type="compositionally biased region" description="Acidic residues" evidence="8">
    <location>
        <begin position="845"/>
        <end position="857"/>
    </location>
</feature>
<evidence type="ECO:0000313" key="9">
    <source>
        <dbReference type="EMBL" id="KAG2424252.1"/>
    </source>
</evidence>
<reference evidence="9" key="1">
    <citation type="journal article" date="2020" name="bioRxiv">
        <title>Comparative genomics of Chlamydomonas.</title>
        <authorList>
            <person name="Craig R.J."/>
            <person name="Hasan A.R."/>
            <person name="Ness R.W."/>
            <person name="Keightley P.D."/>
        </authorList>
    </citation>
    <scope>NUCLEOTIDE SEQUENCE</scope>
    <source>
        <strain evidence="9">SAG 7.73</strain>
    </source>
</reference>
<dbReference type="GO" id="GO:0008168">
    <property type="term" value="F:methyltransferase activity"/>
    <property type="evidence" value="ECO:0007669"/>
    <property type="project" value="InterPro"/>
</dbReference>
<dbReference type="Proteomes" id="UP000650467">
    <property type="component" value="Unassembled WGS sequence"/>
</dbReference>